<sequence>MAVVTLFMSDRDQSKTFTDKKEADQYDKMLELAENVSAWIETKIEGLNEQQVEAIGMLFAENKDLLSKALKGKPEALLMDEDDAAEHNDKVTPIAANE</sequence>
<protein>
    <submittedName>
        <fullName evidence="1">YebG family protein</fullName>
    </submittedName>
</protein>
<dbReference type="Proteomes" id="UP001239782">
    <property type="component" value="Chromosome"/>
</dbReference>
<proteinExistence type="predicted"/>
<dbReference type="AlphaFoldDB" id="A0AA51RT14"/>
<accession>A0AA51RT14</accession>
<organism evidence="1 2">
    <name type="scientific">Pleionea litopenaei</name>
    <dbReference type="NCBI Taxonomy" id="3070815"/>
    <lineage>
        <taxon>Bacteria</taxon>
        <taxon>Pseudomonadati</taxon>
        <taxon>Pseudomonadota</taxon>
        <taxon>Gammaproteobacteria</taxon>
        <taxon>Oceanospirillales</taxon>
        <taxon>Pleioneaceae</taxon>
        <taxon>Pleionea</taxon>
    </lineage>
</organism>
<dbReference type="EMBL" id="CP133548">
    <property type="protein sequence ID" value="WMS86990.1"/>
    <property type="molecule type" value="Genomic_DNA"/>
</dbReference>
<evidence type="ECO:0000313" key="1">
    <source>
        <dbReference type="EMBL" id="WMS86990.1"/>
    </source>
</evidence>
<keyword evidence="2" id="KW-1185">Reference proteome</keyword>
<dbReference type="RefSeq" id="WP_309202126.1">
    <property type="nucleotide sequence ID" value="NZ_CP133548.1"/>
</dbReference>
<dbReference type="Pfam" id="PF07130">
    <property type="entry name" value="YebG"/>
    <property type="match status" value="1"/>
</dbReference>
<dbReference type="InterPro" id="IPR038627">
    <property type="entry name" value="YebG-like_sf"/>
</dbReference>
<dbReference type="InterPro" id="IPR009813">
    <property type="entry name" value="Uncharacterised_YebG"/>
</dbReference>
<name>A0AA51RT14_9GAMM</name>
<dbReference type="KEGG" id="plei:Q9312_17385"/>
<gene>
    <name evidence="1" type="ORF">Q9312_17385</name>
</gene>
<dbReference type="Gene3D" id="1.10.10.710">
    <property type="entry name" value="PSPTO_1197 like"/>
    <property type="match status" value="1"/>
</dbReference>
<evidence type="ECO:0000313" key="2">
    <source>
        <dbReference type="Proteomes" id="UP001239782"/>
    </source>
</evidence>
<reference evidence="1 2" key="1">
    <citation type="submission" date="2023-08" db="EMBL/GenBank/DDBJ databases">
        <title>Pleionea litopenaei sp. nov., isolated from stomach of juvenile Litopenaeus vannamei.</title>
        <authorList>
            <person name="Rho A.M."/>
            <person name="Hwang C.Y."/>
        </authorList>
    </citation>
    <scope>NUCLEOTIDE SEQUENCE [LARGE SCALE GENOMIC DNA]</scope>
    <source>
        <strain evidence="1 2">HL-JVS1</strain>
    </source>
</reference>